<protein>
    <submittedName>
        <fullName evidence="1">DUF1326 domain-containing protein</fullName>
    </submittedName>
</protein>
<proteinExistence type="predicted"/>
<name>A0A8J7M6E7_9RHOB</name>
<organism evidence="1 2">
    <name type="scientific">Thermohalobaculum xanthum</name>
    <dbReference type="NCBI Taxonomy" id="2753746"/>
    <lineage>
        <taxon>Bacteria</taxon>
        <taxon>Pseudomonadati</taxon>
        <taxon>Pseudomonadota</taxon>
        <taxon>Alphaproteobacteria</taxon>
        <taxon>Rhodobacterales</taxon>
        <taxon>Paracoccaceae</taxon>
        <taxon>Thermohalobaculum</taxon>
    </lineage>
</organism>
<keyword evidence="2" id="KW-1185">Reference proteome</keyword>
<dbReference type="Pfam" id="PF07040">
    <property type="entry name" value="DUF1326"/>
    <property type="match status" value="1"/>
</dbReference>
<dbReference type="Proteomes" id="UP000655420">
    <property type="component" value="Unassembled WGS sequence"/>
</dbReference>
<comment type="caution">
    <text evidence="1">The sequence shown here is derived from an EMBL/GenBank/DDBJ whole genome shotgun (WGS) entry which is preliminary data.</text>
</comment>
<dbReference type="EMBL" id="JAEHHL010000002">
    <property type="protein sequence ID" value="MBK0398707.1"/>
    <property type="molecule type" value="Genomic_DNA"/>
</dbReference>
<gene>
    <name evidence="1" type="ORF">H0I76_05870</name>
</gene>
<evidence type="ECO:0000313" key="2">
    <source>
        <dbReference type="Proteomes" id="UP000655420"/>
    </source>
</evidence>
<sequence>MLDTATKAAIEPWSIKGELILNCNCTVFCPCVVSLGAHPPTQGSCKAWMAVRIDEGKWGDTDLGGLNVAMLLDIPGSMSEGDWKAAGYFDDRADDAQFAALEKIFSGQARGTTGLFRLLVSEYLGSIREEISFTTEGKVRHLTVGRRIQGAIAPIDGADPEQELKVTNTRYWMGPDVTIAHAIKGKVRDFGRVWNLDGKSAEICQIEWVGP</sequence>
<accession>A0A8J7M6E7</accession>
<dbReference type="AlphaFoldDB" id="A0A8J7M6E7"/>
<dbReference type="RefSeq" id="WP_200608233.1">
    <property type="nucleotide sequence ID" value="NZ_JAEHHL010000002.1"/>
</dbReference>
<dbReference type="InterPro" id="IPR009758">
    <property type="entry name" value="DUF1326"/>
</dbReference>
<evidence type="ECO:0000313" key="1">
    <source>
        <dbReference type="EMBL" id="MBK0398707.1"/>
    </source>
</evidence>
<reference evidence="1" key="1">
    <citation type="submission" date="2020-12" db="EMBL/GenBank/DDBJ databases">
        <title>Bacterial taxonomy.</title>
        <authorList>
            <person name="Pan X."/>
        </authorList>
    </citation>
    <scope>NUCLEOTIDE SEQUENCE</scope>
    <source>
        <strain evidence="1">M0105</strain>
    </source>
</reference>